<dbReference type="EMBL" id="AP024525">
    <property type="protein sequence ID" value="BCT75619.1"/>
    <property type="molecule type" value="Genomic_DNA"/>
</dbReference>
<name>A0ABN6FG35_SINCY</name>
<proteinExistence type="predicted"/>
<dbReference type="RefSeq" id="WP_229232343.1">
    <property type="nucleotide sequence ID" value="NZ_AP024525.1"/>
</dbReference>
<evidence type="ECO:0000313" key="2">
    <source>
        <dbReference type="Proteomes" id="UP001319861"/>
    </source>
</evidence>
<accession>A0ABN6FG35</accession>
<gene>
    <name evidence="1" type="ORF">SCMU_14610</name>
</gene>
<dbReference type="Proteomes" id="UP001319861">
    <property type="component" value="Chromosome"/>
</dbReference>
<protein>
    <submittedName>
        <fullName evidence="1">Uncharacterized protein</fullName>
    </submittedName>
</protein>
<sequence length="259" mass="28097">MATTLFDPTLQMNADSLDDIERTRIANENRLRTLTLPIEDHGAGLDPTDPDVARLQSIVDALKTIEHTAVLNLGRTMRNHPLGAWAKAQKGIGDKTMARLLASIGDPYMRDIYTEDTDGNMTVTGTTPRTVSQLWAYCGHGNAALKKRKGMTQADALALGNPTAKKRLYLISEACLKAQGHYADVYYARKEANQGRVHAEACVRCGPSGHPAPAGSPWKDSHRHADALRIVGKEILKDLWVAARAIHEAGGAQTTKAVA</sequence>
<keyword evidence="2" id="KW-1185">Reference proteome</keyword>
<organism evidence="1 2">
    <name type="scientific">Sinomonas cyclohexanicum</name>
    <name type="common">Corynebacterium cyclohexanicum</name>
    <dbReference type="NCBI Taxonomy" id="322009"/>
    <lineage>
        <taxon>Bacteria</taxon>
        <taxon>Bacillati</taxon>
        <taxon>Actinomycetota</taxon>
        <taxon>Actinomycetes</taxon>
        <taxon>Micrococcales</taxon>
        <taxon>Micrococcaceae</taxon>
        <taxon>Sinomonas</taxon>
    </lineage>
</organism>
<evidence type="ECO:0000313" key="1">
    <source>
        <dbReference type="EMBL" id="BCT75619.1"/>
    </source>
</evidence>
<reference evidence="1 2" key="1">
    <citation type="journal article" date="2021" name="J. Biosci. Bioeng.">
        <title>Identification and characterization of a chc gene cluster responsible for the aromatization pathway of cyclohexanecarboxylate degradation in Sinomonas cyclohexanicum ATCC 51369.</title>
        <authorList>
            <person name="Yamamoto T."/>
            <person name="Hasegawa Y."/>
            <person name="Lau P.C.K."/>
            <person name="Iwaki H."/>
        </authorList>
    </citation>
    <scope>NUCLEOTIDE SEQUENCE [LARGE SCALE GENOMIC DNA]</scope>
    <source>
        <strain evidence="1 2">ATCC 51369</strain>
    </source>
</reference>